<evidence type="ECO:0000256" key="3">
    <source>
        <dbReference type="ARBA" id="ARBA00012239"/>
    </source>
</evidence>
<dbReference type="GO" id="GO:0051536">
    <property type="term" value="F:iron-sulfur cluster binding"/>
    <property type="evidence" value="ECO:0007669"/>
    <property type="project" value="UniProtKB-KW"/>
</dbReference>
<keyword evidence="7" id="KW-0408">Iron</keyword>
<dbReference type="PANTHER" id="PTHR11601">
    <property type="entry name" value="CYSTEINE DESULFURYLASE FAMILY MEMBER"/>
    <property type="match status" value="1"/>
</dbReference>
<dbReference type="InterPro" id="IPR015422">
    <property type="entry name" value="PyrdxlP-dep_Trfase_small"/>
</dbReference>
<keyword evidence="6" id="KW-0663">Pyridoxal phosphate</keyword>
<dbReference type="Gene3D" id="3.90.1150.10">
    <property type="entry name" value="Aspartate Aminotransferase, domain 1"/>
    <property type="match status" value="1"/>
</dbReference>
<protein>
    <recommendedName>
        <fullName evidence="3">cysteine desulfurase</fullName>
        <ecNumber evidence="3">2.8.1.7</ecNumber>
    </recommendedName>
</protein>
<keyword evidence="5" id="KW-0479">Metal-binding</keyword>
<comment type="cofactor">
    <cofactor evidence="1">
        <name>pyridoxal 5'-phosphate</name>
        <dbReference type="ChEBI" id="CHEBI:597326"/>
    </cofactor>
</comment>
<dbReference type="GO" id="GO:0031071">
    <property type="term" value="F:cysteine desulfurase activity"/>
    <property type="evidence" value="ECO:0007669"/>
    <property type="project" value="UniProtKB-EC"/>
</dbReference>
<accession>A0A6J6E525</accession>
<evidence type="ECO:0000256" key="6">
    <source>
        <dbReference type="ARBA" id="ARBA00022898"/>
    </source>
</evidence>
<dbReference type="InterPro" id="IPR016454">
    <property type="entry name" value="Cysteine_dSase"/>
</dbReference>
<dbReference type="EC" id="2.8.1.7" evidence="3"/>
<keyword evidence="8" id="KW-0411">Iron-sulfur</keyword>
<dbReference type="PANTHER" id="PTHR11601:SF34">
    <property type="entry name" value="CYSTEINE DESULFURASE"/>
    <property type="match status" value="1"/>
</dbReference>
<evidence type="ECO:0000256" key="7">
    <source>
        <dbReference type="ARBA" id="ARBA00023004"/>
    </source>
</evidence>
<keyword evidence="4" id="KW-0808">Transferase</keyword>
<evidence type="ECO:0000256" key="2">
    <source>
        <dbReference type="ARBA" id="ARBA00006490"/>
    </source>
</evidence>
<evidence type="ECO:0000256" key="4">
    <source>
        <dbReference type="ARBA" id="ARBA00022679"/>
    </source>
</evidence>
<name>A0A6J6E525_9ZZZZ</name>
<proteinExistence type="inferred from homology"/>
<comment type="similarity">
    <text evidence="2">Belongs to the class-V pyridoxal-phosphate-dependent aminotransferase family. NifS/IscS subfamily.</text>
</comment>
<evidence type="ECO:0000313" key="10">
    <source>
        <dbReference type="EMBL" id="CAB4571640.1"/>
    </source>
</evidence>
<dbReference type="SUPFAM" id="SSF53383">
    <property type="entry name" value="PLP-dependent transferases"/>
    <property type="match status" value="1"/>
</dbReference>
<feature type="domain" description="Aminotransferase class V" evidence="9">
    <location>
        <begin position="11"/>
        <end position="366"/>
    </location>
</feature>
<dbReference type="PIRSF" id="PIRSF005572">
    <property type="entry name" value="NifS"/>
    <property type="match status" value="1"/>
</dbReference>
<gene>
    <name evidence="10" type="ORF">UFOPK1704_00473</name>
</gene>
<evidence type="ECO:0000256" key="1">
    <source>
        <dbReference type="ARBA" id="ARBA00001933"/>
    </source>
</evidence>
<dbReference type="InterPro" id="IPR000192">
    <property type="entry name" value="Aminotrans_V_dom"/>
</dbReference>
<dbReference type="AlphaFoldDB" id="A0A6J6E525"/>
<dbReference type="Pfam" id="PF00266">
    <property type="entry name" value="Aminotran_5"/>
    <property type="match status" value="1"/>
</dbReference>
<evidence type="ECO:0000256" key="8">
    <source>
        <dbReference type="ARBA" id="ARBA00023014"/>
    </source>
</evidence>
<dbReference type="Gene3D" id="1.10.260.50">
    <property type="match status" value="1"/>
</dbReference>
<dbReference type="GO" id="GO:0046872">
    <property type="term" value="F:metal ion binding"/>
    <property type="evidence" value="ECO:0007669"/>
    <property type="project" value="UniProtKB-KW"/>
</dbReference>
<dbReference type="InterPro" id="IPR020578">
    <property type="entry name" value="Aminotrans_V_PyrdxlP_BS"/>
</dbReference>
<sequence>MSAPSLSQRYIYLDHAATSPLRPEAKEAMDVYGDEIFANPSGSHRFARDARKVIDEARDQIAELIGCRPGEIVFTSGGTEGANNAVLGAVRRHGGRAICPATEHHAVLHCVEHLGGDVVPVASSGSVDPAVLRAHLAESTDITVVSVMTVNNETGAITDIEGVSHAVRGRAENAILHTDAVQAACWIDLRTVWPHVDVMTLSAHKFGGPKGMGVMVVREGVHLEPLLFGGGQERDRRSGTHNVAGIVGTAMALQVTDTQRVHENARLRSLRDALIAQLVESIPGAVATVEADSAVAGVAHVCIKGVESESMLYLLDTHNVCVSAASACASGAMEPSHVLEAMGLDRALIKGSLRFSLGHTTTAEDIAVAASSTISSAHRLLQVGI</sequence>
<dbReference type="Gene3D" id="3.40.640.10">
    <property type="entry name" value="Type I PLP-dependent aspartate aminotransferase-like (Major domain)"/>
    <property type="match status" value="1"/>
</dbReference>
<evidence type="ECO:0000259" key="9">
    <source>
        <dbReference type="Pfam" id="PF00266"/>
    </source>
</evidence>
<dbReference type="InterPro" id="IPR015421">
    <property type="entry name" value="PyrdxlP-dep_Trfase_major"/>
</dbReference>
<dbReference type="EMBL" id="CAEZTQ010000070">
    <property type="protein sequence ID" value="CAB4571640.1"/>
    <property type="molecule type" value="Genomic_DNA"/>
</dbReference>
<reference evidence="10" key="1">
    <citation type="submission" date="2020-05" db="EMBL/GenBank/DDBJ databases">
        <authorList>
            <person name="Chiriac C."/>
            <person name="Salcher M."/>
            <person name="Ghai R."/>
            <person name="Kavagutti S V."/>
        </authorList>
    </citation>
    <scope>NUCLEOTIDE SEQUENCE</scope>
</reference>
<dbReference type="InterPro" id="IPR015424">
    <property type="entry name" value="PyrdxlP-dep_Trfase"/>
</dbReference>
<evidence type="ECO:0000256" key="5">
    <source>
        <dbReference type="ARBA" id="ARBA00022723"/>
    </source>
</evidence>
<dbReference type="PROSITE" id="PS00595">
    <property type="entry name" value="AA_TRANSFER_CLASS_5"/>
    <property type="match status" value="1"/>
</dbReference>
<organism evidence="10">
    <name type="scientific">freshwater metagenome</name>
    <dbReference type="NCBI Taxonomy" id="449393"/>
    <lineage>
        <taxon>unclassified sequences</taxon>
        <taxon>metagenomes</taxon>
        <taxon>ecological metagenomes</taxon>
    </lineage>
</organism>